<protein>
    <submittedName>
        <fullName evidence="1">(apollo) hypothetical protein</fullName>
    </submittedName>
</protein>
<dbReference type="AlphaFoldDB" id="A0A8S3WNM2"/>
<dbReference type="Proteomes" id="UP000691718">
    <property type="component" value="Unassembled WGS sequence"/>
</dbReference>
<evidence type="ECO:0000313" key="1">
    <source>
        <dbReference type="EMBL" id="CAG4972044.1"/>
    </source>
</evidence>
<proteinExistence type="predicted"/>
<organism evidence="1 2">
    <name type="scientific">Parnassius apollo</name>
    <name type="common">Apollo butterfly</name>
    <name type="synonym">Papilio apollo</name>
    <dbReference type="NCBI Taxonomy" id="110799"/>
    <lineage>
        <taxon>Eukaryota</taxon>
        <taxon>Metazoa</taxon>
        <taxon>Ecdysozoa</taxon>
        <taxon>Arthropoda</taxon>
        <taxon>Hexapoda</taxon>
        <taxon>Insecta</taxon>
        <taxon>Pterygota</taxon>
        <taxon>Neoptera</taxon>
        <taxon>Endopterygota</taxon>
        <taxon>Lepidoptera</taxon>
        <taxon>Glossata</taxon>
        <taxon>Ditrysia</taxon>
        <taxon>Papilionoidea</taxon>
        <taxon>Papilionidae</taxon>
        <taxon>Parnassiinae</taxon>
        <taxon>Parnassini</taxon>
        <taxon>Parnassius</taxon>
        <taxon>Parnassius</taxon>
    </lineage>
</organism>
<evidence type="ECO:0000313" key="2">
    <source>
        <dbReference type="Proteomes" id="UP000691718"/>
    </source>
</evidence>
<sequence>MQERQRISSGPVGRLQKGFVVCSERSKRRKTQELRSSTGIKKELKYAAKIKLRSEGNVKAAKLLADIAINNDSAKNYIEKDDVKIAKLTEDKALSSLTNAKLTKYQSNIIRSNTLEENCYQYPNYESIMKAIKCCYPGNILITESPAEVPLQDLVDHTLRRLAISLIYVLSRVEKSKLENMWLISKWGCEVTSGQAEYKQLFENADISDDFWIKGAGAGLG</sequence>
<name>A0A8S3WNM2_PARAO</name>
<dbReference type="OrthoDB" id="7329189at2759"/>
<keyword evidence="2" id="KW-1185">Reference proteome</keyword>
<gene>
    <name evidence="1" type="ORF">PAPOLLO_LOCUS8541</name>
</gene>
<reference evidence="1" key="1">
    <citation type="submission" date="2021-04" db="EMBL/GenBank/DDBJ databases">
        <authorList>
            <person name="Tunstrom K."/>
        </authorList>
    </citation>
    <scope>NUCLEOTIDE SEQUENCE</scope>
</reference>
<accession>A0A8S3WNM2</accession>
<dbReference type="EMBL" id="CAJQZP010000610">
    <property type="protein sequence ID" value="CAG4972044.1"/>
    <property type="molecule type" value="Genomic_DNA"/>
</dbReference>
<comment type="caution">
    <text evidence="1">The sequence shown here is derived from an EMBL/GenBank/DDBJ whole genome shotgun (WGS) entry which is preliminary data.</text>
</comment>